<feature type="compositionally biased region" description="Polar residues" evidence="8">
    <location>
        <begin position="32"/>
        <end position="42"/>
    </location>
</feature>
<feature type="transmembrane region" description="Helical" evidence="9">
    <location>
        <begin position="411"/>
        <end position="432"/>
    </location>
</feature>
<feature type="domain" description="RING-CH-type" evidence="10">
    <location>
        <begin position="154"/>
        <end position="220"/>
    </location>
</feature>
<proteinExistence type="predicted"/>
<evidence type="ECO:0000256" key="7">
    <source>
        <dbReference type="ARBA" id="ARBA00023136"/>
    </source>
</evidence>
<keyword evidence="2 9" id="KW-0812">Transmembrane</keyword>
<dbReference type="InterPro" id="IPR011016">
    <property type="entry name" value="Znf_RING-CH"/>
</dbReference>
<feature type="compositionally biased region" description="Polar residues" evidence="8">
    <location>
        <begin position="68"/>
        <end position="79"/>
    </location>
</feature>
<name>A0A0L0SG60_ALLM3</name>
<reference evidence="11 12" key="2">
    <citation type="submission" date="2009-11" db="EMBL/GenBank/DDBJ databases">
        <title>The Genome Sequence of Allomyces macrogynus strain ATCC 38327.</title>
        <authorList>
            <consortium name="The Broad Institute Genome Sequencing Platform"/>
            <person name="Russ C."/>
            <person name="Cuomo C."/>
            <person name="Shea T."/>
            <person name="Young S.K."/>
            <person name="Zeng Q."/>
            <person name="Koehrsen M."/>
            <person name="Haas B."/>
            <person name="Borodovsky M."/>
            <person name="Guigo R."/>
            <person name="Alvarado L."/>
            <person name="Berlin A."/>
            <person name="Borenstein D."/>
            <person name="Chen Z."/>
            <person name="Engels R."/>
            <person name="Freedman E."/>
            <person name="Gellesch M."/>
            <person name="Goldberg J."/>
            <person name="Griggs A."/>
            <person name="Gujja S."/>
            <person name="Heiman D."/>
            <person name="Hepburn T."/>
            <person name="Howarth C."/>
            <person name="Jen D."/>
            <person name="Larson L."/>
            <person name="Lewis B."/>
            <person name="Mehta T."/>
            <person name="Park D."/>
            <person name="Pearson M."/>
            <person name="Roberts A."/>
            <person name="Saif S."/>
            <person name="Shenoy N."/>
            <person name="Sisk P."/>
            <person name="Stolte C."/>
            <person name="Sykes S."/>
            <person name="Walk T."/>
            <person name="White J."/>
            <person name="Yandava C."/>
            <person name="Burger G."/>
            <person name="Gray M.W."/>
            <person name="Holland P.W.H."/>
            <person name="King N."/>
            <person name="Lang F.B.F."/>
            <person name="Roger A.J."/>
            <person name="Ruiz-Trillo I."/>
            <person name="Lander E."/>
            <person name="Nusbaum C."/>
        </authorList>
    </citation>
    <scope>NUCLEOTIDE SEQUENCE [LARGE SCALE GENOMIC DNA]</scope>
    <source>
        <strain evidence="11 12">ATCC 38327</strain>
    </source>
</reference>
<evidence type="ECO:0000313" key="12">
    <source>
        <dbReference type="Proteomes" id="UP000054350"/>
    </source>
</evidence>
<protein>
    <recommendedName>
        <fullName evidence="10">RING-CH-type domain-containing protein</fullName>
    </recommendedName>
</protein>
<dbReference type="AlphaFoldDB" id="A0A0L0SG60"/>
<reference evidence="11 12" key="1">
    <citation type="submission" date="2009-11" db="EMBL/GenBank/DDBJ databases">
        <title>Annotation of Allomyces macrogynus ATCC 38327.</title>
        <authorList>
            <consortium name="The Broad Institute Genome Sequencing Platform"/>
            <person name="Russ C."/>
            <person name="Cuomo C."/>
            <person name="Burger G."/>
            <person name="Gray M.W."/>
            <person name="Holland P.W.H."/>
            <person name="King N."/>
            <person name="Lang F.B.F."/>
            <person name="Roger A.J."/>
            <person name="Ruiz-Trillo I."/>
            <person name="Young S.K."/>
            <person name="Zeng Q."/>
            <person name="Gargeya S."/>
            <person name="Fitzgerald M."/>
            <person name="Haas B."/>
            <person name="Abouelleil A."/>
            <person name="Alvarado L."/>
            <person name="Arachchi H.M."/>
            <person name="Berlin A."/>
            <person name="Chapman S.B."/>
            <person name="Gearin G."/>
            <person name="Goldberg J."/>
            <person name="Griggs A."/>
            <person name="Gujja S."/>
            <person name="Hansen M."/>
            <person name="Heiman D."/>
            <person name="Howarth C."/>
            <person name="Larimer J."/>
            <person name="Lui A."/>
            <person name="MacDonald P.J.P."/>
            <person name="McCowen C."/>
            <person name="Montmayeur A."/>
            <person name="Murphy C."/>
            <person name="Neiman D."/>
            <person name="Pearson M."/>
            <person name="Priest M."/>
            <person name="Roberts A."/>
            <person name="Saif S."/>
            <person name="Shea T."/>
            <person name="Sisk P."/>
            <person name="Stolte C."/>
            <person name="Sykes S."/>
            <person name="Wortman J."/>
            <person name="Nusbaum C."/>
            <person name="Birren B."/>
        </authorList>
    </citation>
    <scope>NUCLEOTIDE SEQUENCE [LARGE SCALE GENOMIC DNA]</scope>
    <source>
        <strain evidence="11 12">ATCC 38327</strain>
    </source>
</reference>
<keyword evidence="6 9" id="KW-1133">Transmembrane helix</keyword>
<dbReference type="OMA" id="KTWIGLP"/>
<evidence type="ECO:0000256" key="8">
    <source>
        <dbReference type="SAM" id="MobiDB-lite"/>
    </source>
</evidence>
<dbReference type="Proteomes" id="UP000054350">
    <property type="component" value="Unassembled WGS sequence"/>
</dbReference>
<evidence type="ECO:0000256" key="9">
    <source>
        <dbReference type="SAM" id="Phobius"/>
    </source>
</evidence>
<feature type="region of interest" description="Disordered" evidence="8">
    <location>
        <begin position="1"/>
        <end position="79"/>
    </location>
</feature>
<dbReference type="VEuPathDB" id="FungiDB:AMAG_06204"/>
<gene>
    <name evidence="11" type="ORF">AMAG_06204</name>
</gene>
<dbReference type="Pfam" id="PF12906">
    <property type="entry name" value="RINGv"/>
    <property type="match status" value="1"/>
</dbReference>
<feature type="transmembrane region" description="Helical" evidence="9">
    <location>
        <begin position="240"/>
        <end position="262"/>
    </location>
</feature>
<dbReference type="eggNOG" id="KOG3053">
    <property type="taxonomic scope" value="Eukaryota"/>
</dbReference>
<evidence type="ECO:0000256" key="3">
    <source>
        <dbReference type="ARBA" id="ARBA00022723"/>
    </source>
</evidence>
<feature type="transmembrane region" description="Helical" evidence="9">
    <location>
        <begin position="282"/>
        <end position="300"/>
    </location>
</feature>
<keyword evidence="5" id="KW-0862">Zinc</keyword>
<keyword evidence="12" id="KW-1185">Reference proteome</keyword>
<sequence length="478" mass="51020">METARIAPDTPAALASPSASDHGADLALSPANDVSPSSSATSIVDPPTAATADDGANGPFDREAQASGDGNSNGGNQVTFSMTAGTFSVTAALNISLPPSPARPSSPAEATPDNRAGTPPDRGTPTPNSSASAPSRLETVRSPQLSLDPPEITPAMADDIRCWICYGDYTETPSHRWVKPCKCRGSLGFTHESCLLRFIASKGDTEKPCCPQCQTPYRLISPAPASLVWLRRADALIGKAVPYVVMLGAGLSAIFVSTTYGVYVLMAMGGDEADKWLADPEWGWRVWAGLPLIPVGLVVARLDSLDRVLPLVPLWLLDAKGITVSWPPSPVTAMVALPWLRAAYKSLRRSITEAILLPILLERDPAEEELHNETDLGKPVEPAVDAEAERARREQALADLRLSNKRDMTRMSVDAIVFPAVAAHVGRALAAWVPGFKRVFPTTLLQSLVGGVVVVVAKDVIGLRYRYLKLSAARRKRV</sequence>
<feature type="region of interest" description="Disordered" evidence="8">
    <location>
        <begin position="95"/>
        <end position="151"/>
    </location>
</feature>
<keyword evidence="7 9" id="KW-0472">Membrane</keyword>
<dbReference type="Gene3D" id="3.30.40.10">
    <property type="entry name" value="Zinc/RING finger domain, C3HC4 (zinc finger)"/>
    <property type="match status" value="1"/>
</dbReference>
<organism evidence="11 12">
    <name type="scientific">Allomyces macrogynus (strain ATCC 38327)</name>
    <name type="common">Allomyces javanicus var. macrogynus</name>
    <dbReference type="NCBI Taxonomy" id="578462"/>
    <lineage>
        <taxon>Eukaryota</taxon>
        <taxon>Fungi</taxon>
        <taxon>Fungi incertae sedis</taxon>
        <taxon>Blastocladiomycota</taxon>
        <taxon>Blastocladiomycetes</taxon>
        <taxon>Blastocladiales</taxon>
        <taxon>Blastocladiaceae</taxon>
        <taxon>Allomyces</taxon>
    </lineage>
</organism>
<evidence type="ECO:0000256" key="5">
    <source>
        <dbReference type="ARBA" id="ARBA00022833"/>
    </source>
</evidence>
<feature type="compositionally biased region" description="Low complexity" evidence="8">
    <location>
        <begin position="45"/>
        <end position="54"/>
    </location>
</feature>
<evidence type="ECO:0000313" key="11">
    <source>
        <dbReference type="EMBL" id="KNE61375.1"/>
    </source>
</evidence>
<comment type="subcellular location">
    <subcellularLocation>
        <location evidence="1">Membrane</location>
        <topology evidence="1">Multi-pass membrane protein</topology>
    </subcellularLocation>
</comment>
<dbReference type="InterPro" id="IPR013083">
    <property type="entry name" value="Znf_RING/FYVE/PHD"/>
</dbReference>
<evidence type="ECO:0000256" key="6">
    <source>
        <dbReference type="ARBA" id="ARBA00022989"/>
    </source>
</evidence>
<evidence type="ECO:0000256" key="2">
    <source>
        <dbReference type="ARBA" id="ARBA00022692"/>
    </source>
</evidence>
<dbReference type="PROSITE" id="PS51292">
    <property type="entry name" value="ZF_RING_CH"/>
    <property type="match status" value="1"/>
</dbReference>
<keyword evidence="4" id="KW-0863">Zinc-finger</keyword>
<dbReference type="OrthoDB" id="5817083at2759"/>
<feature type="compositionally biased region" description="Low complexity" evidence="8">
    <location>
        <begin position="124"/>
        <end position="135"/>
    </location>
</feature>
<feature type="transmembrane region" description="Helical" evidence="9">
    <location>
        <begin position="444"/>
        <end position="467"/>
    </location>
</feature>
<dbReference type="GO" id="GO:0008270">
    <property type="term" value="F:zinc ion binding"/>
    <property type="evidence" value="ECO:0007669"/>
    <property type="project" value="UniProtKB-KW"/>
</dbReference>
<dbReference type="SMART" id="SM00744">
    <property type="entry name" value="RINGv"/>
    <property type="match status" value="1"/>
</dbReference>
<evidence type="ECO:0000256" key="1">
    <source>
        <dbReference type="ARBA" id="ARBA00004141"/>
    </source>
</evidence>
<evidence type="ECO:0000256" key="4">
    <source>
        <dbReference type="ARBA" id="ARBA00022771"/>
    </source>
</evidence>
<dbReference type="STRING" id="578462.A0A0L0SG60"/>
<dbReference type="SUPFAM" id="SSF57850">
    <property type="entry name" value="RING/U-box"/>
    <property type="match status" value="1"/>
</dbReference>
<dbReference type="GO" id="GO:0016020">
    <property type="term" value="C:membrane"/>
    <property type="evidence" value="ECO:0007669"/>
    <property type="project" value="UniProtKB-SubCell"/>
</dbReference>
<accession>A0A0L0SG60</accession>
<dbReference type="EMBL" id="GG745338">
    <property type="protein sequence ID" value="KNE61375.1"/>
    <property type="molecule type" value="Genomic_DNA"/>
</dbReference>
<evidence type="ECO:0000259" key="10">
    <source>
        <dbReference type="PROSITE" id="PS51292"/>
    </source>
</evidence>
<dbReference type="PANTHER" id="PTHR46283">
    <property type="entry name" value="E3 UBIQUITIN-PROTEIN LIGASE MARCH5"/>
    <property type="match status" value="1"/>
</dbReference>
<keyword evidence="3" id="KW-0479">Metal-binding</keyword>